<accession>A0A2K3K6H2</accession>
<feature type="non-terminal residue" evidence="2">
    <location>
        <position position="34"/>
    </location>
</feature>
<feature type="region of interest" description="Disordered" evidence="1">
    <location>
        <begin position="1"/>
        <end position="34"/>
    </location>
</feature>
<proteinExistence type="predicted"/>
<dbReference type="Proteomes" id="UP000236291">
    <property type="component" value="Unassembled WGS sequence"/>
</dbReference>
<name>A0A2K3K6H2_TRIPR</name>
<reference evidence="2 3" key="1">
    <citation type="journal article" date="2014" name="Am. J. Bot.">
        <title>Genome assembly and annotation for red clover (Trifolium pratense; Fabaceae).</title>
        <authorList>
            <person name="Istvanek J."/>
            <person name="Jaros M."/>
            <person name="Krenek A."/>
            <person name="Repkova J."/>
        </authorList>
    </citation>
    <scope>NUCLEOTIDE SEQUENCE [LARGE SCALE GENOMIC DNA]</scope>
    <source>
        <strain evidence="3">cv. Tatra</strain>
        <tissue evidence="2">Young leaves</tissue>
    </source>
</reference>
<dbReference type="EMBL" id="ASHM01144280">
    <property type="protein sequence ID" value="PNX61887.1"/>
    <property type="molecule type" value="Genomic_DNA"/>
</dbReference>
<evidence type="ECO:0000256" key="1">
    <source>
        <dbReference type="SAM" id="MobiDB-lite"/>
    </source>
</evidence>
<sequence>MLTSIKESDTGLAAPSQWDLVSDKQMMQEEQPLQ</sequence>
<protein>
    <submittedName>
        <fullName evidence="2">Uncharacterized protein</fullName>
    </submittedName>
</protein>
<evidence type="ECO:0000313" key="3">
    <source>
        <dbReference type="Proteomes" id="UP000236291"/>
    </source>
</evidence>
<dbReference type="STRING" id="57577.A0A2K3K6H2"/>
<gene>
    <name evidence="2" type="ORF">L195_g060885</name>
</gene>
<organism evidence="2 3">
    <name type="scientific">Trifolium pratense</name>
    <name type="common">Red clover</name>
    <dbReference type="NCBI Taxonomy" id="57577"/>
    <lineage>
        <taxon>Eukaryota</taxon>
        <taxon>Viridiplantae</taxon>
        <taxon>Streptophyta</taxon>
        <taxon>Embryophyta</taxon>
        <taxon>Tracheophyta</taxon>
        <taxon>Spermatophyta</taxon>
        <taxon>Magnoliopsida</taxon>
        <taxon>eudicotyledons</taxon>
        <taxon>Gunneridae</taxon>
        <taxon>Pentapetalae</taxon>
        <taxon>rosids</taxon>
        <taxon>fabids</taxon>
        <taxon>Fabales</taxon>
        <taxon>Fabaceae</taxon>
        <taxon>Papilionoideae</taxon>
        <taxon>50 kb inversion clade</taxon>
        <taxon>NPAAA clade</taxon>
        <taxon>Hologalegina</taxon>
        <taxon>IRL clade</taxon>
        <taxon>Trifolieae</taxon>
        <taxon>Trifolium</taxon>
    </lineage>
</organism>
<evidence type="ECO:0000313" key="2">
    <source>
        <dbReference type="EMBL" id="PNX61887.1"/>
    </source>
</evidence>
<comment type="caution">
    <text evidence="2">The sequence shown here is derived from an EMBL/GenBank/DDBJ whole genome shotgun (WGS) entry which is preliminary data.</text>
</comment>
<dbReference type="AlphaFoldDB" id="A0A2K3K6H2"/>
<reference evidence="2 3" key="2">
    <citation type="journal article" date="2017" name="Front. Plant Sci.">
        <title>Gene Classification and Mining of Molecular Markers Useful in Red Clover (Trifolium pratense) Breeding.</title>
        <authorList>
            <person name="Istvanek J."/>
            <person name="Dluhosova J."/>
            <person name="Dluhos P."/>
            <person name="Patkova L."/>
            <person name="Nedelnik J."/>
            <person name="Repkova J."/>
        </authorList>
    </citation>
    <scope>NUCLEOTIDE SEQUENCE [LARGE SCALE GENOMIC DNA]</scope>
    <source>
        <strain evidence="3">cv. Tatra</strain>
        <tissue evidence="2">Young leaves</tissue>
    </source>
</reference>